<organism evidence="2 3">
    <name type="scientific">Porphyromonas somerae</name>
    <dbReference type="NCBI Taxonomy" id="322095"/>
    <lineage>
        <taxon>Bacteria</taxon>
        <taxon>Pseudomonadati</taxon>
        <taxon>Bacteroidota</taxon>
        <taxon>Bacteroidia</taxon>
        <taxon>Bacteroidales</taxon>
        <taxon>Porphyromonadaceae</taxon>
        <taxon>Porphyromonas</taxon>
    </lineage>
</organism>
<evidence type="ECO:0000256" key="1">
    <source>
        <dbReference type="SAM" id="MobiDB-lite"/>
    </source>
</evidence>
<protein>
    <submittedName>
        <fullName evidence="2">Uncharacterized protein</fullName>
    </submittedName>
</protein>
<evidence type="ECO:0000313" key="3">
    <source>
        <dbReference type="Proteomes" id="UP000070224"/>
    </source>
</evidence>
<sequence length="45" mass="5198">MNHSIYMISRPPLLNPRAEEPLLASSRGRYKGTSRLRQMSPIDEK</sequence>
<dbReference type="EMBL" id="LSDK01000044">
    <property type="protein sequence ID" value="KXB77373.1"/>
    <property type="molecule type" value="Genomic_DNA"/>
</dbReference>
<dbReference type="AlphaFoldDB" id="A0A134BBP8"/>
<dbReference type="Proteomes" id="UP000070224">
    <property type="component" value="Unassembled WGS sequence"/>
</dbReference>
<name>A0A134BBP8_9PORP</name>
<reference evidence="3" key="1">
    <citation type="submission" date="2016-01" db="EMBL/GenBank/DDBJ databases">
        <authorList>
            <person name="Mitreva M."/>
            <person name="Pepin K.H."/>
            <person name="Mihindukulasuriya K.A."/>
            <person name="Fulton R."/>
            <person name="Fronick C."/>
            <person name="O'Laughlin M."/>
            <person name="Miner T."/>
            <person name="Herter B."/>
            <person name="Rosa B.A."/>
            <person name="Cordes M."/>
            <person name="Tomlinson C."/>
            <person name="Wollam A."/>
            <person name="Palsikar V.B."/>
            <person name="Mardis E.R."/>
            <person name="Wilson R.K."/>
        </authorList>
    </citation>
    <scope>NUCLEOTIDE SEQUENCE [LARGE SCALE GENOMIC DNA]</scope>
    <source>
        <strain evidence="3">KA00683</strain>
    </source>
</reference>
<dbReference type="PATRIC" id="fig|322095.3.peg.516"/>
<feature type="region of interest" description="Disordered" evidence="1">
    <location>
        <begin position="24"/>
        <end position="45"/>
    </location>
</feature>
<proteinExistence type="predicted"/>
<gene>
    <name evidence="2" type="ORF">HMPREF3185_00526</name>
</gene>
<comment type="caution">
    <text evidence="2">The sequence shown here is derived from an EMBL/GenBank/DDBJ whole genome shotgun (WGS) entry which is preliminary data.</text>
</comment>
<keyword evidence="3" id="KW-1185">Reference proteome</keyword>
<accession>A0A134BBP8</accession>
<evidence type="ECO:0000313" key="2">
    <source>
        <dbReference type="EMBL" id="KXB77373.1"/>
    </source>
</evidence>